<accession>A0AA88VYQ8</accession>
<evidence type="ECO:0000313" key="2">
    <source>
        <dbReference type="Proteomes" id="UP001188597"/>
    </source>
</evidence>
<protein>
    <submittedName>
        <fullName evidence="1">Uncharacterized protein</fullName>
    </submittedName>
</protein>
<evidence type="ECO:0000313" key="1">
    <source>
        <dbReference type="EMBL" id="KAK3016358.1"/>
    </source>
</evidence>
<gene>
    <name evidence="1" type="ORF">RJ639_005742</name>
</gene>
<keyword evidence="2" id="KW-1185">Reference proteome</keyword>
<reference evidence="1" key="1">
    <citation type="submission" date="2022-12" db="EMBL/GenBank/DDBJ databases">
        <title>Draft genome assemblies for two species of Escallonia (Escalloniales).</title>
        <authorList>
            <person name="Chanderbali A."/>
            <person name="Dervinis C."/>
            <person name="Anghel I."/>
            <person name="Soltis D."/>
            <person name="Soltis P."/>
            <person name="Zapata F."/>
        </authorList>
    </citation>
    <scope>NUCLEOTIDE SEQUENCE</scope>
    <source>
        <strain evidence="1">UCBG64.0493</strain>
        <tissue evidence="1">Leaf</tissue>
    </source>
</reference>
<organism evidence="1 2">
    <name type="scientific">Escallonia herrerae</name>
    <dbReference type="NCBI Taxonomy" id="1293975"/>
    <lineage>
        <taxon>Eukaryota</taxon>
        <taxon>Viridiplantae</taxon>
        <taxon>Streptophyta</taxon>
        <taxon>Embryophyta</taxon>
        <taxon>Tracheophyta</taxon>
        <taxon>Spermatophyta</taxon>
        <taxon>Magnoliopsida</taxon>
        <taxon>eudicotyledons</taxon>
        <taxon>Gunneridae</taxon>
        <taxon>Pentapetalae</taxon>
        <taxon>asterids</taxon>
        <taxon>campanulids</taxon>
        <taxon>Escalloniales</taxon>
        <taxon>Escalloniaceae</taxon>
        <taxon>Escallonia</taxon>
    </lineage>
</organism>
<feature type="non-terminal residue" evidence="1">
    <location>
        <position position="1"/>
    </location>
</feature>
<name>A0AA88VYQ8_9ASTE</name>
<dbReference type="Proteomes" id="UP001188597">
    <property type="component" value="Unassembled WGS sequence"/>
</dbReference>
<proteinExistence type="predicted"/>
<dbReference type="AlphaFoldDB" id="A0AA88VYQ8"/>
<comment type="caution">
    <text evidence="1">The sequence shown here is derived from an EMBL/GenBank/DDBJ whole genome shotgun (WGS) entry which is preliminary data.</text>
</comment>
<sequence>NSFLSSKRHPQDMCVICSTDSFKSLNFGDNIRSLLSFSKNHLILHGTHLIEYINDLSLSASSTIIYWPRKDILCM</sequence>
<dbReference type="EMBL" id="JAVXUP010001074">
    <property type="protein sequence ID" value="KAK3016358.1"/>
    <property type="molecule type" value="Genomic_DNA"/>
</dbReference>